<protein>
    <recommendedName>
        <fullName evidence="10">Extracellular membrane protein CFEM domain-containing protein</fullName>
    </recommendedName>
</protein>
<name>A0AAN8NL25_9PEZI</name>
<feature type="region of interest" description="Disordered" evidence="5">
    <location>
        <begin position="242"/>
        <end position="382"/>
    </location>
</feature>
<keyword evidence="7" id="KW-0732">Signal</keyword>
<feature type="chain" id="PRO_5043015071" description="Extracellular membrane protein CFEM domain-containing protein" evidence="7">
    <location>
        <begin position="20"/>
        <end position="382"/>
    </location>
</feature>
<evidence type="ECO:0000256" key="5">
    <source>
        <dbReference type="SAM" id="MobiDB-lite"/>
    </source>
</evidence>
<reference evidence="8 9" key="1">
    <citation type="submission" date="2019-10" db="EMBL/GenBank/DDBJ databases">
        <authorList>
            <person name="Palmer J.M."/>
        </authorList>
    </citation>
    <scope>NUCLEOTIDE SEQUENCE [LARGE SCALE GENOMIC DNA]</scope>
    <source>
        <strain evidence="8 9">TWF506</strain>
    </source>
</reference>
<feature type="signal peptide" evidence="7">
    <location>
        <begin position="1"/>
        <end position="19"/>
    </location>
</feature>
<dbReference type="PANTHER" id="PTHR15549">
    <property type="entry name" value="PAIRED IMMUNOGLOBULIN-LIKE TYPE 2 RECEPTOR"/>
    <property type="match status" value="1"/>
</dbReference>
<feature type="region of interest" description="Disordered" evidence="5">
    <location>
        <begin position="74"/>
        <end position="153"/>
    </location>
</feature>
<evidence type="ECO:0000313" key="9">
    <source>
        <dbReference type="Proteomes" id="UP001307849"/>
    </source>
</evidence>
<evidence type="ECO:0000256" key="1">
    <source>
        <dbReference type="ARBA" id="ARBA00004167"/>
    </source>
</evidence>
<dbReference type="AlphaFoldDB" id="A0AAN8NL25"/>
<comment type="subcellular location">
    <subcellularLocation>
        <location evidence="1">Membrane</location>
        <topology evidence="1">Single-pass membrane protein</topology>
    </subcellularLocation>
</comment>
<evidence type="ECO:0000256" key="7">
    <source>
        <dbReference type="SAM" id="SignalP"/>
    </source>
</evidence>
<evidence type="ECO:0000256" key="4">
    <source>
        <dbReference type="ARBA" id="ARBA00023136"/>
    </source>
</evidence>
<keyword evidence="2 6" id="KW-0812">Transmembrane</keyword>
<organism evidence="8 9">
    <name type="scientific">Arthrobotrys conoides</name>
    <dbReference type="NCBI Taxonomy" id="74498"/>
    <lineage>
        <taxon>Eukaryota</taxon>
        <taxon>Fungi</taxon>
        <taxon>Dikarya</taxon>
        <taxon>Ascomycota</taxon>
        <taxon>Pezizomycotina</taxon>
        <taxon>Orbiliomycetes</taxon>
        <taxon>Orbiliales</taxon>
        <taxon>Orbiliaceae</taxon>
        <taxon>Arthrobotrys</taxon>
    </lineage>
</organism>
<proteinExistence type="predicted"/>
<keyword evidence="4 6" id="KW-0472">Membrane</keyword>
<feature type="compositionally biased region" description="Polar residues" evidence="5">
    <location>
        <begin position="369"/>
        <end position="382"/>
    </location>
</feature>
<evidence type="ECO:0008006" key="10">
    <source>
        <dbReference type="Google" id="ProtNLM"/>
    </source>
</evidence>
<evidence type="ECO:0000313" key="8">
    <source>
        <dbReference type="EMBL" id="KAK6515551.1"/>
    </source>
</evidence>
<accession>A0AAN8NL25</accession>
<feature type="compositionally biased region" description="Low complexity" evidence="5">
    <location>
        <begin position="80"/>
        <end position="153"/>
    </location>
</feature>
<comment type="caution">
    <text evidence="8">The sequence shown here is derived from an EMBL/GenBank/DDBJ whole genome shotgun (WGS) entry which is preliminary data.</text>
</comment>
<evidence type="ECO:0000256" key="3">
    <source>
        <dbReference type="ARBA" id="ARBA00022989"/>
    </source>
</evidence>
<dbReference type="EMBL" id="JAVHJM010000004">
    <property type="protein sequence ID" value="KAK6515551.1"/>
    <property type="molecule type" value="Genomic_DNA"/>
</dbReference>
<dbReference type="GO" id="GO:0071944">
    <property type="term" value="C:cell periphery"/>
    <property type="evidence" value="ECO:0007669"/>
    <property type="project" value="UniProtKB-ARBA"/>
</dbReference>
<feature type="compositionally biased region" description="Polar residues" evidence="5">
    <location>
        <begin position="322"/>
        <end position="343"/>
    </location>
</feature>
<dbReference type="PANTHER" id="PTHR15549:SF30">
    <property type="entry name" value="MID2 DOMAIN-CONTAINING PROTEIN"/>
    <property type="match status" value="1"/>
</dbReference>
<evidence type="ECO:0000256" key="2">
    <source>
        <dbReference type="ARBA" id="ARBA00022692"/>
    </source>
</evidence>
<keyword evidence="9" id="KW-1185">Reference proteome</keyword>
<gene>
    <name evidence="8" type="ORF">TWF506_007881</name>
</gene>
<dbReference type="InterPro" id="IPR051694">
    <property type="entry name" value="Immunoregulatory_rcpt-like"/>
</dbReference>
<feature type="transmembrane region" description="Helical" evidence="6">
    <location>
        <begin position="161"/>
        <end position="182"/>
    </location>
</feature>
<dbReference type="Proteomes" id="UP001307849">
    <property type="component" value="Unassembled WGS sequence"/>
</dbReference>
<keyword evidence="3 6" id="KW-1133">Transmembrane helix</keyword>
<evidence type="ECO:0000256" key="6">
    <source>
        <dbReference type="SAM" id="Phobius"/>
    </source>
</evidence>
<feature type="compositionally biased region" description="Low complexity" evidence="5">
    <location>
        <begin position="289"/>
        <end position="299"/>
    </location>
</feature>
<dbReference type="GO" id="GO:0016020">
    <property type="term" value="C:membrane"/>
    <property type="evidence" value="ECO:0007669"/>
    <property type="project" value="UniProtKB-SubCell"/>
</dbReference>
<sequence>MRIFTLLAVALTALQGVTAVCTCPEIAAQTFECDLDDTECICGAESFLEVLNSCSRFRRGQECSERDIQRATDSYNSRCASESSTTSAAPSSTSQPPRSTSSTSGPTTTDEPTSSTSAPSSSSSSSSSTSSVSSSTTMSTTNTAAASGSNNSNSGLTTAQIGGIAGGSAGFVLIVAFLAIFFKFRMYKKIDKKEDAERNVEAEKFMDGGRQMRAASMAHASDRLYSTQRPLSHALGEYDSSRYEAEDDDQSPDSSSTSGNYFNRFSGNHVDDSADAFSGSSPQGYHPPSSFRNSQRSSSVPMHGPGGPPYPTASLSYEEYRSQTQEPSGERSSLMPGQSQPGHTTPHRSVSAPLGQIQMPRISRRPVGSSLNDRSTSGSFSP</sequence>